<keyword evidence="1" id="KW-0812">Transmembrane</keyword>
<feature type="transmembrane region" description="Helical" evidence="1">
    <location>
        <begin position="26"/>
        <end position="47"/>
    </location>
</feature>
<keyword evidence="1" id="KW-0472">Membrane</keyword>
<name>E5SSV2_TRISP</name>
<gene>
    <name evidence="2" type="ORF">T01_11833</name>
</gene>
<evidence type="ECO:0000256" key="1">
    <source>
        <dbReference type="SAM" id="Phobius"/>
    </source>
</evidence>
<sequence length="147" mass="16095">MPLISLLVFQLVKRSSIIFKGDIGSTISALGAIVVVVVVAVVFVVGFDSLGHAEQDDDEEEVVISSSSGTSVFLLSSRPGQSSLIIEQSQHKHAFLATEGGDQFLFHSRLDKDAPLTWEGKSWTKNSNLPIQNHRPRRVNVTCTYDQ</sequence>
<dbReference type="EMBL" id="JYDH01000068">
    <property type="protein sequence ID" value="KRY34368.1"/>
    <property type="molecule type" value="Genomic_DNA"/>
</dbReference>
<protein>
    <submittedName>
        <fullName evidence="2">Uncharacterized protein</fullName>
    </submittedName>
</protein>
<keyword evidence="1" id="KW-1133">Transmembrane helix</keyword>
<keyword evidence="3" id="KW-1185">Reference proteome</keyword>
<comment type="caution">
    <text evidence="2">The sequence shown here is derived from an EMBL/GenBank/DDBJ whole genome shotgun (WGS) entry which is preliminary data.</text>
</comment>
<proteinExistence type="predicted"/>
<accession>E5SSV2</accession>
<organism evidence="2 3">
    <name type="scientific">Trichinella spiralis</name>
    <name type="common">Trichina worm</name>
    <dbReference type="NCBI Taxonomy" id="6334"/>
    <lineage>
        <taxon>Eukaryota</taxon>
        <taxon>Metazoa</taxon>
        <taxon>Ecdysozoa</taxon>
        <taxon>Nematoda</taxon>
        <taxon>Enoplea</taxon>
        <taxon>Dorylaimia</taxon>
        <taxon>Trichinellida</taxon>
        <taxon>Trichinellidae</taxon>
        <taxon>Trichinella</taxon>
    </lineage>
</organism>
<dbReference type="RefSeq" id="XP_003371913.1">
    <property type="nucleotide sequence ID" value="XM_003371865.1"/>
</dbReference>
<dbReference type="HOGENOM" id="CLU_1770490_0_0_1"/>
<reference evidence="2 3" key="1">
    <citation type="submission" date="2015-01" db="EMBL/GenBank/DDBJ databases">
        <title>Evolution of Trichinella species and genotypes.</title>
        <authorList>
            <person name="Korhonen P.K."/>
            <person name="Edoardo P."/>
            <person name="Giuseppe L.R."/>
            <person name="Gasser R.B."/>
        </authorList>
    </citation>
    <scope>NUCLEOTIDE SEQUENCE [LARGE SCALE GENOMIC DNA]</scope>
    <source>
        <strain evidence="2">ISS3</strain>
    </source>
</reference>
<dbReference type="InParanoid" id="E5SSV2"/>
<dbReference type="Proteomes" id="UP000054776">
    <property type="component" value="Unassembled WGS sequence"/>
</dbReference>
<evidence type="ECO:0000313" key="3">
    <source>
        <dbReference type="Proteomes" id="UP000054776"/>
    </source>
</evidence>
<dbReference type="AlphaFoldDB" id="E5SSV2"/>
<evidence type="ECO:0000313" key="2">
    <source>
        <dbReference type="EMBL" id="KRY34368.1"/>
    </source>
</evidence>
<dbReference type="KEGG" id="tsp:Tsp_05576"/>